<name>A0A953M0R0_9BACT</name>
<dbReference type="SUPFAM" id="SSF48695">
    <property type="entry name" value="Multiheme cytochromes"/>
    <property type="match status" value="1"/>
</dbReference>
<reference evidence="2" key="1">
    <citation type="journal article" date="2021" name="bioRxiv">
        <title>Unraveling nitrogen, sulfur and carbon metabolic pathways and microbial community transcriptional responses to substrate deprivation and toxicity stresses in a bioreactor mimicking anoxic brackish coastal sediment conditions.</title>
        <authorList>
            <person name="Martins P.D."/>
            <person name="Echeveste M.J."/>
            <person name="Arshad A."/>
            <person name="Kurth J."/>
            <person name="Ouboter H."/>
            <person name="Jetten M.S.M."/>
            <person name="Welte C.U."/>
        </authorList>
    </citation>
    <scope>NUCLEOTIDE SEQUENCE</scope>
    <source>
        <strain evidence="2">MAG_39</strain>
    </source>
</reference>
<feature type="domain" description="Doubled CXXCH motif" evidence="1">
    <location>
        <begin position="20"/>
        <end position="54"/>
    </location>
</feature>
<evidence type="ECO:0000259" key="1">
    <source>
        <dbReference type="Pfam" id="PF09699"/>
    </source>
</evidence>
<dbReference type="Proteomes" id="UP000705867">
    <property type="component" value="Unassembled WGS sequence"/>
</dbReference>
<protein>
    <submittedName>
        <fullName evidence="2">Cytochrome c3 family protein</fullName>
    </submittedName>
</protein>
<dbReference type="PANTHER" id="PTHR39425:SF1">
    <property type="entry name" value="CYTOCHROME C7-LIKE DOMAIN-CONTAINING PROTEIN"/>
    <property type="match status" value="1"/>
</dbReference>
<proteinExistence type="predicted"/>
<dbReference type="Gene3D" id="3.90.10.10">
    <property type="entry name" value="Cytochrome C3"/>
    <property type="match status" value="1"/>
</dbReference>
<comment type="caution">
    <text evidence="2">The sequence shown here is derived from an EMBL/GenBank/DDBJ whole genome shotgun (WGS) entry which is preliminary data.</text>
</comment>
<dbReference type="InterPro" id="IPR036280">
    <property type="entry name" value="Multihaem_cyt_sf"/>
</dbReference>
<dbReference type="EMBL" id="JAIOIV010000106">
    <property type="protein sequence ID" value="MBZ0157159.1"/>
    <property type="molecule type" value="Genomic_DNA"/>
</dbReference>
<feature type="domain" description="Doubled CXXCH motif" evidence="1">
    <location>
        <begin position="170"/>
        <end position="219"/>
    </location>
</feature>
<sequence>MNCNTPSHAVPFHAPGGTHEEGKCTQCHNPHQSPYKFQLRADGVNLCFACHDKKIASGKFVHGPIAVGVCAMCHNPHQSDFPKMLNAAGNAVCYICHTDKAETFKGKKFMHNPVKEQCTGCHNPHVSDYVKQLVKQPVDTCMMCHDKPLDTPGGRIINMKEYLARNREYHSPIQQNDCSACHNTHGSDNFRILRKYFPQAFYASFDPKNYELCFNCHEKTLVLDPKTTTLTGFRNGDQNLHFVHVNKEVKGRTCRACHDAHATNNPKHIRDAVPFGAWGLPVGFVKTEDGGSCLPGCHQKFEYRRTAPAKNR</sequence>
<evidence type="ECO:0000313" key="2">
    <source>
        <dbReference type="EMBL" id="MBZ0157159.1"/>
    </source>
</evidence>
<organism evidence="2 3">
    <name type="scientific">Candidatus Nitrobium versatile</name>
    <dbReference type="NCBI Taxonomy" id="2884831"/>
    <lineage>
        <taxon>Bacteria</taxon>
        <taxon>Pseudomonadati</taxon>
        <taxon>Nitrospirota</taxon>
        <taxon>Nitrospiria</taxon>
        <taxon>Nitrospirales</taxon>
        <taxon>Nitrospiraceae</taxon>
        <taxon>Candidatus Nitrobium</taxon>
    </lineage>
</organism>
<dbReference type="AlphaFoldDB" id="A0A953M0R0"/>
<feature type="domain" description="Doubled CXXCH motif" evidence="1">
    <location>
        <begin position="111"/>
        <end position="147"/>
    </location>
</feature>
<dbReference type="Gene3D" id="1.10.1130.10">
    <property type="entry name" value="Flavocytochrome C3, Chain A"/>
    <property type="match status" value="1"/>
</dbReference>
<evidence type="ECO:0000313" key="3">
    <source>
        <dbReference type="Proteomes" id="UP000705867"/>
    </source>
</evidence>
<dbReference type="Gene3D" id="1.10.287.3080">
    <property type="match status" value="1"/>
</dbReference>
<accession>A0A953M0R0</accession>
<feature type="domain" description="Doubled CXXCH motif" evidence="1">
    <location>
        <begin position="62"/>
        <end position="101"/>
    </location>
</feature>
<dbReference type="InterPro" id="IPR010177">
    <property type="entry name" value="Paired_CXXCH_1"/>
</dbReference>
<reference evidence="2" key="2">
    <citation type="submission" date="2021-08" db="EMBL/GenBank/DDBJ databases">
        <authorList>
            <person name="Dalcin Martins P."/>
        </authorList>
    </citation>
    <scope>NUCLEOTIDE SEQUENCE</scope>
    <source>
        <strain evidence="2">MAG_39</strain>
    </source>
</reference>
<dbReference type="Pfam" id="PF09699">
    <property type="entry name" value="Paired_CXXCH_1"/>
    <property type="match status" value="4"/>
</dbReference>
<dbReference type="PANTHER" id="PTHR39425">
    <property type="entry name" value="LIPOPROTEIN CYTOCHROME C"/>
    <property type="match status" value="1"/>
</dbReference>
<dbReference type="NCBIfam" id="TIGR01905">
    <property type="entry name" value="paired_CXXCH_1"/>
    <property type="match status" value="4"/>
</dbReference>
<gene>
    <name evidence="2" type="ORF">K8I29_13225</name>
</gene>